<gene>
    <name evidence="2" type="ordered locus">Mcup_0720</name>
</gene>
<dbReference type="eggNOG" id="arCOG11293">
    <property type="taxonomic scope" value="Archaea"/>
</dbReference>
<dbReference type="KEGG" id="mcn:Mcup_0720"/>
<sequence>MGVLRDLNSADEIVLDIDERKETKTVTFKIDPDLLEKIDQDMKRRNIRSRSDYLRWIITYNILRLKNQQGQSNK</sequence>
<dbReference type="EMBL" id="CP002656">
    <property type="protein sequence ID" value="AEB94825.1"/>
    <property type="molecule type" value="Genomic_DNA"/>
</dbReference>
<evidence type="ECO:0000313" key="3">
    <source>
        <dbReference type="Proteomes" id="UP000007812"/>
    </source>
</evidence>
<reference evidence="2 3" key="1">
    <citation type="journal article" date="2011" name="J. Bacteriol.">
        <title>Complete genome sequence of Metallosphaera cuprina, a metal sulfide-oxidizing archaeon from a hot spring.</title>
        <authorList>
            <person name="Liu L.J."/>
            <person name="You X.Y."/>
            <person name="Zheng H."/>
            <person name="Wang S."/>
            <person name="Jiang C.Y."/>
            <person name="Liu S.J."/>
        </authorList>
    </citation>
    <scope>NUCLEOTIDE SEQUENCE [LARGE SCALE GENOMIC DNA]</scope>
    <source>
        <strain evidence="2 3">Ar-4</strain>
    </source>
</reference>
<dbReference type="Gene3D" id="1.10.1220.10">
    <property type="entry name" value="Met repressor-like"/>
    <property type="match status" value="1"/>
</dbReference>
<dbReference type="GO" id="GO:0006355">
    <property type="term" value="P:regulation of DNA-templated transcription"/>
    <property type="evidence" value="ECO:0007669"/>
    <property type="project" value="InterPro"/>
</dbReference>
<protein>
    <recommendedName>
        <fullName evidence="1">Ribbon-helix-helix protein CopG domain-containing protein</fullName>
    </recommendedName>
</protein>
<feature type="domain" description="Ribbon-helix-helix protein CopG" evidence="1">
    <location>
        <begin position="24"/>
        <end position="56"/>
    </location>
</feature>
<dbReference type="HOGENOM" id="CLU_2678893_0_0_2"/>
<dbReference type="InterPro" id="IPR010985">
    <property type="entry name" value="Ribbon_hlx_hlx"/>
</dbReference>
<name>F4G1L2_METCR</name>
<evidence type="ECO:0000313" key="2">
    <source>
        <dbReference type="EMBL" id="AEB94825.1"/>
    </source>
</evidence>
<dbReference type="PATRIC" id="fig|1006006.8.peg.719"/>
<dbReference type="SUPFAM" id="SSF47598">
    <property type="entry name" value="Ribbon-helix-helix"/>
    <property type="match status" value="1"/>
</dbReference>
<dbReference type="InterPro" id="IPR002145">
    <property type="entry name" value="CopG"/>
</dbReference>
<organism evidence="2 3">
    <name type="scientific">Metallosphaera cuprina (strain Ar-4)</name>
    <dbReference type="NCBI Taxonomy" id="1006006"/>
    <lineage>
        <taxon>Archaea</taxon>
        <taxon>Thermoproteota</taxon>
        <taxon>Thermoprotei</taxon>
        <taxon>Sulfolobales</taxon>
        <taxon>Sulfolobaceae</taxon>
        <taxon>Metallosphaera</taxon>
    </lineage>
</organism>
<keyword evidence="3" id="KW-1185">Reference proteome</keyword>
<dbReference type="STRING" id="1006006.Mcup_0720"/>
<dbReference type="CDD" id="cd22231">
    <property type="entry name" value="RHH_NikR_HicB-like"/>
    <property type="match status" value="1"/>
</dbReference>
<dbReference type="RefSeq" id="WP_013737323.1">
    <property type="nucleotide sequence ID" value="NC_015435.1"/>
</dbReference>
<proteinExistence type="predicted"/>
<accession>F4G1L2</accession>
<dbReference type="AlphaFoldDB" id="F4G1L2"/>
<evidence type="ECO:0000259" key="1">
    <source>
        <dbReference type="Pfam" id="PF01402"/>
    </source>
</evidence>
<dbReference type="InterPro" id="IPR013321">
    <property type="entry name" value="Arc_rbn_hlx_hlx"/>
</dbReference>
<dbReference type="Proteomes" id="UP000007812">
    <property type="component" value="Chromosome"/>
</dbReference>
<dbReference type="GeneID" id="94493873"/>
<dbReference type="Pfam" id="PF01402">
    <property type="entry name" value="RHH_1"/>
    <property type="match status" value="1"/>
</dbReference>